<name>X0PV40_RHOWR</name>
<dbReference type="PRINTS" id="PR01590">
    <property type="entry name" value="HTHFIS"/>
</dbReference>
<evidence type="ECO:0000259" key="1">
    <source>
        <dbReference type="Pfam" id="PF02954"/>
    </source>
</evidence>
<dbReference type="SUPFAM" id="SSF46689">
    <property type="entry name" value="Homeodomain-like"/>
    <property type="match status" value="1"/>
</dbReference>
<dbReference type="Gene3D" id="1.10.10.60">
    <property type="entry name" value="Homeodomain-like"/>
    <property type="match status" value="1"/>
</dbReference>
<protein>
    <recommendedName>
        <fullName evidence="1">DNA binding HTH domain-containing protein</fullName>
    </recommendedName>
</protein>
<evidence type="ECO:0000313" key="3">
    <source>
        <dbReference type="Proteomes" id="UP000019491"/>
    </source>
</evidence>
<gene>
    <name evidence="2" type="ORF">RW1_038_00240</name>
</gene>
<organism evidence="2 3">
    <name type="scientific">Rhodococcus wratislaviensis NBRC 100605</name>
    <dbReference type="NCBI Taxonomy" id="1219028"/>
    <lineage>
        <taxon>Bacteria</taxon>
        <taxon>Bacillati</taxon>
        <taxon>Actinomycetota</taxon>
        <taxon>Actinomycetes</taxon>
        <taxon>Mycobacteriales</taxon>
        <taxon>Nocardiaceae</taxon>
        <taxon>Rhodococcus</taxon>
    </lineage>
</organism>
<proteinExistence type="predicted"/>
<dbReference type="InterPro" id="IPR009057">
    <property type="entry name" value="Homeodomain-like_sf"/>
</dbReference>
<dbReference type="InterPro" id="IPR002197">
    <property type="entry name" value="HTH_Fis"/>
</dbReference>
<dbReference type="Pfam" id="PF02954">
    <property type="entry name" value="HTH_8"/>
    <property type="match status" value="1"/>
</dbReference>
<reference evidence="2 3" key="1">
    <citation type="submission" date="2014-02" db="EMBL/GenBank/DDBJ databases">
        <title>Whole genome shotgun sequence of Rhodococcus wratislaviensis NBRC 100605.</title>
        <authorList>
            <person name="Hosoyama A."/>
            <person name="Tsuchikane K."/>
            <person name="Yoshida I."/>
            <person name="Ohji S."/>
            <person name="Ichikawa N."/>
            <person name="Yamazoe A."/>
            <person name="Fujita N."/>
        </authorList>
    </citation>
    <scope>NUCLEOTIDE SEQUENCE [LARGE SCALE GENOMIC DNA]</scope>
    <source>
        <strain evidence="2 3">NBRC 100605</strain>
    </source>
</reference>
<comment type="caution">
    <text evidence="2">The sequence shown here is derived from an EMBL/GenBank/DDBJ whole genome shotgun (WGS) entry which is preliminary data.</text>
</comment>
<dbReference type="EMBL" id="BAWF01000038">
    <property type="protein sequence ID" value="GAF47104.1"/>
    <property type="molecule type" value="Genomic_DNA"/>
</dbReference>
<dbReference type="GO" id="GO:0043565">
    <property type="term" value="F:sequence-specific DNA binding"/>
    <property type="evidence" value="ECO:0007669"/>
    <property type="project" value="InterPro"/>
</dbReference>
<dbReference type="AlphaFoldDB" id="X0PV40"/>
<dbReference type="RefSeq" id="WP_037235696.1">
    <property type="nucleotide sequence ID" value="NZ_BAWF01000038.1"/>
</dbReference>
<dbReference type="OrthoDB" id="5496274at2"/>
<keyword evidence="3" id="KW-1185">Reference proteome</keyword>
<accession>X0PV40</accession>
<dbReference type="InterPro" id="IPR029016">
    <property type="entry name" value="GAF-like_dom_sf"/>
</dbReference>
<dbReference type="Gene3D" id="3.30.450.40">
    <property type="match status" value="1"/>
</dbReference>
<evidence type="ECO:0000313" key="2">
    <source>
        <dbReference type="EMBL" id="GAF47104.1"/>
    </source>
</evidence>
<dbReference type="Proteomes" id="UP000019491">
    <property type="component" value="Unassembled WGS sequence"/>
</dbReference>
<feature type="domain" description="DNA binding HTH" evidence="1">
    <location>
        <begin position="305"/>
        <end position="345"/>
    </location>
</feature>
<sequence>MTSRATRDAWERFQSGAVATARAEILDSWRRSKSNGVDPERLELVHTEIDYESPFVRVGAPVLLGMADLLVGNSTSLALADADGTVTWRWDSDRTVGRELDRVDFGPGSRVGESLAGTNGIGITTKTNRLALVVGAEHYKQPWHSWACVAAPVVHPVTRRVAGTVNVACRAEDANHLLLVVVRSLVDGVASALSAASTAREKRMLDAHLSFRATATGPVVTIDRQTMIIEDSAAEFGLDRAELWSVVAEAGPSATEVAVGDGLHARLYPVVPGRLDDGVVLVIRRGKSRGLAPSTAAPAVSLGPLEQAELKVITETLAECGGNKTEVAARLGISRGTLYHRLRRYRLA</sequence>